<comment type="caution">
    <text evidence="1">The sequence shown here is derived from an EMBL/GenBank/DDBJ whole genome shotgun (WGS) entry which is preliminary data.</text>
</comment>
<dbReference type="EMBL" id="CAJVPM010001990">
    <property type="protein sequence ID" value="CAG8477825.1"/>
    <property type="molecule type" value="Genomic_DNA"/>
</dbReference>
<accession>A0ACA9KK10</accession>
<organism evidence="1 2">
    <name type="scientific">Scutellospora calospora</name>
    <dbReference type="NCBI Taxonomy" id="85575"/>
    <lineage>
        <taxon>Eukaryota</taxon>
        <taxon>Fungi</taxon>
        <taxon>Fungi incertae sedis</taxon>
        <taxon>Mucoromycota</taxon>
        <taxon>Glomeromycotina</taxon>
        <taxon>Glomeromycetes</taxon>
        <taxon>Diversisporales</taxon>
        <taxon>Gigasporaceae</taxon>
        <taxon>Scutellospora</taxon>
    </lineage>
</organism>
<dbReference type="Proteomes" id="UP000789860">
    <property type="component" value="Unassembled WGS sequence"/>
</dbReference>
<keyword evidence="2" id="KW-1185">Reference proteome</keyword>
<evidence type="ECO:0000313" key="2">
    <source>
        <dbReference type="Proteomes" id="UP000789860"/>
    </source>
</evidence>
<protein>
    <submittedName>
        <fullName evidence="1">9185_t:CDS:1</fullName>
    </submittedName>
</protein>
<proteinExistence type="predicted"/>
<sequence length="125" mass="14929">MQALNYSVIPSTSAEKFDISAKEFDTYEEINQVISIRRPDMYRASIHKNIKQNQEYAHSFDLETRSKSRQITKTNTENKYVKENLSQNQANNDTNNKNCIDYHCENCYEIRYYSSTYQFSKNHFR</sequence>
<gene>
    <name evidence="1" type="ORF">SCALOS_LOCUS2300</name>
</gene>
<name>A0ACA9KK10_9GLOM</name>
<reference evidence="1" key="1">
    <citation type="submission" date="2021-06" db="EMBL/GenBank/DDBJ databases">
        <authorList>
            <person name="Kallberg Y."/>
            <person name="Tangrot J."/>
            <person name="Rosling A."/>
        </authorList>
    </citation>
    <scope>NUCLEOTIDE SEQUENCE</scope>
    <source>
        <strain evidence="1">AU212A</strain>
    </source>
</reference>
<evidence type="ECO:0000313" key="1">
    <source>
        <dbReference type="EMBL" id="CAG8477825.1"/>
    </source>
</evidence>